<gene>
    <name evidence="3" type="ORF">Ahy_B06g083665</name>
</gene>
<dbReference type="InterPro" id="IPR042066">
    <property type="entry name" value="Spt6_death-like"/>
</dbReference>
<dbReference type="Gene3D" id="1.10.3500.10">
    <property type="entry name" value="Tex N-terminal region-like"/>
    <property type="match status" value="1"/>
</dbReference>
<dbReference type="InterPro" id="IPR023323">
    <property type="entry name" value="Tex-like_dom_sf"/>
</dbReference>
<comment type="caution">
    <text evidence="3">The sequence shown here is derived from an EMBL/GenBank/DDBJ whole genome shotgun (WGS) entry which is preliminary data.</text>
</comment>
<dbReference type="GO" id="GO:0008023">
    <property type="term" value="C:transcription elongation factor complex"/>
    <property type="evidence" value="ECO:0007669"/>
    <property type="project" value="TreeGrafter"/>
</dbReference>
<dbReference type="InterPro" id="IPR041692">
    <property type="entry name" value="HHH_9"/>
</dbReference>
<dbReference type="STRING" id="3818.A0A444YQB6"/>
<dbReference type="SUPFAM" id="SSF158832">
    <property type="entry name" value="Tex N-terminal region-like"/>
    <property type="match status" value="1"/>
</dbReference>
<evidence type="ECO:0000313" key="3">
    <source>
        <dbReference type="EMBL" id="RYR04092.1"/>
    </source>
</evidence>
<feature type="domain" description="HHH" evidence="2">
    <location>
        <begin position="201"/>
        <end position="232"/>
    </location>
</feature>
<dbReference type="InterPro" id="IPR010994">
    <property type="entry name" value="RuvA_2-like"/>
</dbReference>
<evidence type="ECO:0000256" key="1">
    <source>
        <dbReference type="SAM" id="MobiDB-lite"/>
    </source>
</evidence>
<sequence length="346" mass="40185">MREKPLSKFEDAQWLLIQKAEEEKLLQVTIKLPEEYLNKLIDQFNEYYISDSVSRFAQLWNEQRKLILNDAIFRFLLPSMEKEARGVLSSKAKNWLLMEYGEALWNKVSVGPYQQKENDLSSDEEAAPRVIACCWGPGKPQTTSVMLDSSGEVLDVIFKMVEENPRDVGHEMDHGWAQHCLVFLRVRRSGLAASSSQFIDLLDDTRIHPESYSLAIELAKDVYEEDGTADTNNDDDAEMAIEHTTDDWRDVVELSDRLLEGDILTCKIKSIQKNRYQVFLVCIESEMRSNRFQNNRDLDPYYHEDRSSLQSDQDKGQKEKELAKKHFKPRLIVHPRFQNITADEAM</sequence>
<dbReference type="GO" id="GO:0034728">
    <property type="term" value="P:nucleosome organization"/>
    <property type="evidence" value="ECO:0007669"/>
    <property type="project" value="TreeGrafter"/>
</dbReference>
<feature type="region of interest" description="Disordered" evidence="1">
    <location>
        <begin position="294"/>
        <end position="321"/>
    </location>
</feature>
<dbReference type="GO" id="GO:0042393">
    <property type="term" value="F:histone binding"/>
    <property type="evidence" value="ECO:0007669"/>
    <property type="project" value="TreeGrafter"/>
</dbReference>
<protein>
    <recommendedName>
        <fullName evidence="2">HHH domain-containing protein</fullName>
    </recommendedName>
</protein>
<dbReference type="Gene3D" id="1.10.10.2740">
    <property type="entry name" value="Spt6, Death-like domain"/>
    <property type="match status" value="1"/>
</dbReference>
<dbReference type="SUPFAM" id="SSF47781">
    <property type="entry name" value="RuvA domain 2-like"/>
    <property type="match status" value="1"/>
</dbReference>
<dbReference type="Pfam" id="PF17674">
    <property type="entry name" value="HHH_9"/>
    <property type="match status" value="1"/>
</dbReference>
<dbReference type="PANTHER" id="PTHR10145">
    <property type="entry name" value="TRANSCRIPTION ELONGATION FACTOR SPT6"/>
    <property type="match status" value="1"/>
</dbReference>
<dbReference type="GO" id="GO:0140673">
    <property type="term" value="P:transcription elongation-coupled chromatin remodeling"/>
    <property type="evidence" value="ECO:0007669"/>
    <property type="project" value="InterPro"/>
</dbReference>
<dbReference type="GO" id="GO:0031491">
    <property type="term" value="F:nucleosome binding"/>
    <property type="evidence" value="ECO:0007669"/>
    <property type="project" value="TreeGrafter"/>
</dbReference>
<dbReference type="Proteomes" id="UP000289738">
    <property type="component" value="Chromosome B06"/>
</dbReference>
<name>A0A444YQB6_ARAHY</name>
<dbReference type="AlphaFoldDB" id="A0A444YQB6"/>
<organism evidence="3 4">
    <name type="scientific">Arachis hypogaea</name>
    <name type="common">Peanut</name>
    <dbReference type="NCBI Taxonomy" id="3818"/>
    <lineage>
        <taxon>Eukaryota</taxon>
        <taxon>Viridiplantae</taxon>
        <taxon>Streptophyta</taxon>
        <taxon>Embryophyta</taxon>
        <taxon>Tracheophyta</taxon>
        <taxon>Spermatophyta</taxon>
        <taxon>Magnoliopsida</taxon>
        <taxon>eudicotyledons</taxon>
        <taxon>Gunneridae</taxon>
        <taxon>Pentapetalae</taxon>
        <taxon>rosids</taxon>
        <taxon>fabids</taxon>
        <taxon>Fabales</taxon>
        <taxon>Fabaceae</taxon>
        <taxon>Papilionoideae</taxon>
        <taxon>50 kb inversion clade</taxon>
        <taxon>dalbergioids sensu lato</taxon>
        <taxon>Dalbergieae</taxon>
        <taxon>Pterocarpus clade</taxon>
        <taxon>Arachis</taxon>
    </lineage>
</organism>
<keyword evidence="4" id="KW-1185">Reference proteome</keyword>
<dbReference type="EMBL" id="SDMP01000016">
    <property type="protein sequence ID" value="RYR04092.1"/>
    <property type="molecule type" value="Genomic_DNA"/>
</dbReference>
<evidence type="ECO:0000259" key="2">
    <source>
        <dbReference type="Pfam" id="PF17674"/>
    </source>
</evidence>
<evidence type="ECO:0000313" key="4">
    <source>
        <dbReference type="Proteomes" id="UP000289738"/>
    </source>
</evidence>
<proteinExistence type="predicted"/>
<reference evidence="3 4" key="1">
    <citation type="submission" date="2019-01" db="EMBL/GenBank/DDBJ databases">
        <title>Sequencing of cultivated peanut Arachis hypogaea provides insights into genome evolution and oil improvement.</title>
        <authorList>
            <person name="Chen X."/>
        </authorList>
    </citation>
    <scope>NUCLEOTIDE SEQUENCE [LARGE SCALE GENOMIC DNA]</scope>
    <source>
        <strain evidence="4">cv. Fuhuasheng</strain>
        <tissue evidence="3">Leaves</tissue>
    </source>
</reference>
<dbReference type="InterPro" id="IPR017072">
    <property type="entry name" value="TF_Spt6"/>
</dbReference>
<accession>A0A444YQB6</accession>
<dbReference type="PANTHER" id="PTHR10145:SF6">
    <property type="entry name" value="TRANSCRIPTION ELONGATION FACTOR SPT6"/>
    <property type="match status" value="1"/>
</dbReference>